<dbReference type="GO" id="GO:0046872">
    <property type="term" value="F:metal ion binding"/>
    <property type="evidence" value="ECO:0007669"/>
    <property type="project" value="UniProtKB-KW"/>
</dbReference>
<dbReference type="AlphaFoldDB" id="A0A562ZJB9"/>
<reference evidence="4 5" key="1">
    <citation type="submission" date="2019-07" db="EMBL/GenBank/DDBJ databases">
        <title>Caenimonas sedimenti sp. nov., isolated from activated sludge.</title>
        <authorList>
            <person name="Xu J."/>
        </authorList>
    </citation>
    <scope>NUCLEOTIDE SEQUENCE [LARGE SCALE GENOMIC DNA]</scope>
    <source>
        <strain evidence="4 5">HX-9-20</strain>
    </source>
</reference>
<dbReference type="Gene3D" id="3.40.190.10">
    <property type="entry name" value="Periplasmic binding protein-like II"/>
    <property type="match status" value="1"/>
</dbReference>
<name>A0A562ZJB9_9BURK</name>
<dbReference type="Proteomes" id="UP000318199">
    <property type="component" value="Unassembled WGS sequence"/>
</dbReference>
<gene>
    <name evidence="4" type="ORF">FN976_22545</name>
</gene>
<comment type="caution">
    <text evidence="4">The sequence shown here is derived from an EMBL/GenBank/DDBJ whole genome shotgun (WGS) entry which is preliminary data.</text>
</comment>
<dbReference type="InterPro" id="IPR038404">
    <property type="entry name" value="TRAP_DctP_sf"/>
</dbReference>
<dbReference type="GO" id="GO:0043177">
    <property type="term" value="F:organic acid binding"/>
    <property type="evidence" value="ECO:0007669"/>
    <property type="project" value="InterPro"/>
</dbReference>
<dbReference type="GO" id="GO:0055085">
    <property type="term" value="P:transmembrane transport"/>
    <property type="evidence" value="ECO:0007669"/>
    <property type="project" value="InterPro"/>
</dbReference>
<feature type="binding site" evidence="3">
    <location>
        <position position="214"/>
    </location>
    <ligand>
        <name>Na(+)</name>
        <dbReference type="ChEBI" id="CHEBI:29101"/>
    </ligand>
</feature>
<proteinExistence type="predicted"/>
<evidence type="ECO:0000256" key="2">
    <source>
        <dbReference type="PIRSR" id="PIRSR039026-1"/>
    </source>
</evidence>
<sequence length="360" mass="39421">MDRRSLIKQAGIAGVLATGIAPAVHAQAAVRWRLASSFPKSLDTIFGSAEKMSRTVKALSGGRMEISVHAAGELVPAFGVVDAIQNGTIEMAQSAPYYFTGKNPIFAFGCAVPFGLTARQMDAWMEHGNGRKLMDEFYAAYSIKSMSAGNTGTQMGGWYRKEIKTVADLKGLKMRMGGGLFGEAMAKLGVVAQNMPAGEVYQALEKGTLDATEFVGPYDDEKLGFNKVAPFYYYPGWWEGGAELEFFINTKAHDALSAELKEIVQAAGAVAARDMTAKYDALNPTALKRLVAAKTQLKPFSKEIMDAGFKASMEVFAAHEAKSPEFKKIHQDMRAFQRDQVLWSRFSEFRYDSYVTTTKL</sequence>
<evidence type="ECO:0000313" key="4">
    <source>
        <dbReference type="EMBL" id="TWO68415.1"/>
    </source>
</evidence>
<organism evidence="4 5">
    <name type="scientific">Caenimonas sedimenti</name>
    <dbReference type="NCBI Taxonomy" id="2596921"/>
    <lineage>
        <taxon>Bacteria</taxon>
        <taxon>Pseudomonadati</taxon>
        <taxon>Pseudomonadota</taxon>
        <taxon>Betaproteobacteria</taxon>
        <taxon>Burkholderiales</taxon>
        <taxon>Comamonadaceae</taxon>
        <taxon>Caenimonas</taxon>
    </lineage>
</organism>
<dbReference type="InterPro" id="IPR018389">
    <property type="entry name" value="DctP_fam"/>
</dbReference>
<dbReference type="CDD" id="cd13682">
    <property type="entry name" value="PBP2_TRAP_alpha-ketoacid"/>
    <property type="match status" value="1"/>
</dbReference>
<feature type="binding site" evidence="3">
    <location>
        <position position="213"/>
    </location>
    <ligand>
        <name>substrate</name>
    </ligand>
</feature>
<dbReference type="Gene3D" id="3.40.190.170">
    <property type="entry name" value="Bacterial extracellular solute-binding protein, family 7"/>
    <property type="match status" value="1"/>
</dbReference>
<dbReference type="GO" id="GO:0031317">
    <property type="term" value="C:tripartite ATP-independent periplasmic transporter complex"/>
    <property type="evidence" value="ECO:0007669"/>
    <property type="project" value="InterPro"/>
</dbReference>
<dbReference type="InterPro" id="IPR041722">
    <property type="entry name" value="TakP/all3028"/>
</dbReference>
<keyword evidence="3" id="KW-0479">Metal-binding</keyword>
<evidence type="ECO:0000256" key="3">
    <source>
        <dbReference type="PIRSR" id="PIRSR039026-2"/>
    </source>
</evidence>
<keyword evidence="1" id="KW-0732">Signal</keyword>
<dbReference type="PANTHER" id="PTHR33376:SF5">
    <property type="entry name" value="EXTRACYTOPLASMIC SOLUTE RECEPTOR PROTEIN"/>
    <property type="match status" value="1"/>
</dbReference>
<feature type="binding site" evidence="2">
    <location>
        <position position="154"/>
    </location>
    <ligand>
        <name>substrate</name>
    </ligand>
</feature>
<dbReference type="Pfam" id="PF03480">
    <property type="entry name" value="DctP"/>
    <property type="match status" value="1"/>
</dbReference>
<dbReference type="SUPFAM" id="SSF53850">
    <property type="entry name" value="Periplasmic binding protein-like II"/>
    <property type="match status" value="1"/>
</dbReference>
<dbReference type="PIRSF" id="PIRSF039026">
    <property type="entry name" value="SiaP"/>
    <property type="match status" value="1"/>
</dbReference>
<evidence type="ECO:0000313" key="5">
    <source>
        <dbReference type="Proteomes" id="UP000318199"/>
    </source>
</evidence>
<accession>A0A562ZJB9</accession>
<evidence type="ECO:0000256" key="1">
    <source>
        <dbReference type="ARBA" id="ARBA00022729"/>
    </source>
</evidence>
<feature type="binding site" evidence="2">
    <location>
        <position position="175"/>
    </location>
    <ligand>
        <name>substrate</name>
    </ligand>
</feature>
<dbReference type="GO" id="GO:0015849">
    <property type="term" value="P:organic acid transport"/>
    <property type="evidence" value="ECO:0007669"/>
    <property type="project" value="InterPro"/>
</dbReference>
<dbReference type="EMBL" id="VOBQ01000019">
    <property type="protein sequence ID" value="TWO68415.1"/>
    <property type="molecule type" value="Genomic_DNA"/>
</dbReference>
<dbReference type="NCBIfam" id="NF037995">
    <property type="entry name" value="TRAP_S1"/>
    <property type="match status" value="1"/>
</dbReference>
<dbReference type="InterPro" id="IPR026289">
    <property type="entry name" value="SBP_TakP-like"/>
</dbReference>
<feature type="binding site" evidence="3">
    <location>
        <position position="239"/>
    </location>
    <ligand>
        <name>substrate</name>
    </ligand>
</feature>
<protein>
    <submittedName>
        <fullName evidence="4">ABC transporter substrate-binding protein</fullName>
    </submittedName>
</protein>
<dbReference type="PANTHER" id="PTHR33376">
    <property type="match status" value="1"/>
</dbReference>
<keyword evidence="5" id="KW-1185">Reference proteome</keyword>
<dbReference type="RefSeq" id="WP_145895330.1">
    <property type="nucleotide sequence ID" value="NZ_VOBQ01000019.1"/>
</dbReference>
<dbReference type="OrthoDB" id="9769667at2"/>